<name>A0A3D2SHH9_9GAMM</name>
<dbReference type="InterPro" id="IPR036812">
    <property type="entry name" value="NAD(P)_OxRdtase_dom_sf"/>
</dbReference>
<reference evidence="3 4" key="1">
    <citation type="journal article" date="2018" name="Nat. Biotechnol.">
        <title>A standardized bacterial taxonomy based on genome phylogeny substantially revises the tree of life.</title>
        <authorList>
            <person name="Parks D.H."/>
            <person name="Chuvochina M."/>
            <person name="Waite D.W."/>
            <person name="Rinke C."/>
            <person name="Skarshewski A."/>
            <person name="Chaumeil P.A."/>
            <person name="Hugenholtz P."/>
        </authorList>
    </citation>
    <scope>NUCLEOTIDE SEQUENCE [LARGE SCALE GENOMIC DNA]</scope>
    <source>
        <strain evidence="3">UBA9669</strain>
    </source>
</reference>
<keyword evidence="1" id="KW-0560">Oxidoreductase</keyword>
<dbReference type="CDD" id="cd19091">
    <property type="entry name" value="AKR_PsAKR"/>
    <property type="match status" value="1"/>
</dbReference>
<dbReference type="RefSeq" id="WP_049174879.1">
    <property type="nucleotide sequence ID" value="NZ_BKFK01000004.1"/>
</dbReference>
<evidence type="ECO:0000259" key="2">
    <source>
        <dbReference type="Pfam" id="PF00248"/>
    </source>
</evidence>
<dbReference type="GO" id="GO:0005829">
    <property type="term" value="C:cytosol"/>
    <property type="evidence" value="ECO:0007669"/>
    <property type="project" value="UniProtKB-ARBA"/>
</dbReference>
<dbReference type="PANTHER" id="PTHR43364">
    <property type="entry name" value="NADH-SPECIFIC METHYLGLYOXAL REDUCTASE-RELATED"/>
    <property type="match status" value="1"/>
</dbReference>
<dbReference type="FunFam" id="3.20.20.100:FF:000004">
    <property type="entry name" value="Oxidoreductase, aldo/keto reductase"/>
    <property type="match status" value="1"/>
</dbReference>
<comment type="caution">
    <text evidence="3">The sequence shown here is derived from an EMBL/GenBank/DDBJ whole genome shotgun (WGS) entry which is preliminary data.</text>
</comment>
<dbReference type="InterPro" id="IPR018170">
    <property type="entry name" value="Aldo/ket_reductase_CS"/>
</dbReference>
<sequence>MNYHFLGNSGLKVSELGFGAGTLGGKGQLFSAWGQPSQTEANRMIQMCLDAGINFFDTADVYSDGESETMLGKALALDRKDTIISTKIGIRSSDALNAAGFSRNYLQYAVEQSLKRLGTDYIDVLQLHQFDSFTSLHQLMKTLDELVRSGKVRYIGVSNFSGWQLMKAQAIADHYGYEKFVVNQVYYSLIGRDYEWELMPLNDDQQIAAVVWSPLGWGRLTGKFDRQHPIPAESRLHDTAQFAPPVNEDHLYQVIDALKEISEETGYTIPQISLQWLLQRPTVASVLIGARNETQLQDNLKAKDIYLSHEHVEKLNQASAIYPAYPYYPYWNGQFTERFKSIVDSQFIRH</sequence>
<dbReference type="InterPro" id="IPR023210">
    <property type="entry name" value="NADP_OxRdtase_dom"/>
</dbReference>
<dbReference type="AlphaFoldDB" id="A0A3D2SHH9"/>
<dbReference type="InterPro" id="IPR020471">
    <property type="entry name" value="AKR"/>
</dbReference>
<dbReference type="Gene3D" id="3.20.20.100">
    <property type="entry name" value="NADP-dependent oxidoreductase domain"/>
    <property type="match status" value="1"/>
</dbReference>
<proteinExistence type="predicted"/>
<dbReference type="EMBL" id="DPVE01000018">
    <property type="protein sequence ID" value="HCK28919.1"/>
    <property type="molecule type" value="Genomic_DNA"/>
</dbReference>
<dbReference type="Proteomes" id="UP000263596">
    <property type="component" value="Unassembled WGS sequence"/>
</dbReference>
<dbReference type="PROSITE" id="PS00062">
    <property type="entry name" value="ALDOKETO_REDUCTASE_2"/>
    <property type="match status" value="1"/>
</dbReference>
<evidence type="ECO:0000313" key="3">
    <source>
        <dbReference type="EMBL" id="HCK28919.1"/>
    </source>
</evidence>
<protein>
    <submittedName>
        <fullName evidence="3">Aldo/keto reductase</fullName>
    </submittedName>
</protein>
<organism evidence="3 4">
    <name type="scientific">Acinetobacter ursingii</name>
    <dbReference type="NCBI Taxonomy" id="108980"/>
    <lineage>
        <taxon>Bacteria</taxon>
        <taxon>Pseudomonadati</taxon>
        <taxon>Pseudomonadota</taxon>
        <taxon>Gammaproteobacteria</taxon>
        <taxon>Moraxellales</taxon>
        <taxon>Moraxellaceae</taxon>
        <taxon>Acinetobacter</taxon>
    </lineage>
</organism>
<gene>
    <name evidence="3" type="ORF">DHW29_01015</name>
</gene>
<dbReference type="Pfam" id="PF00248">
    <property type="entry name" value="Aldo_ket_red"/>
    <property type="match status" value="1"/>
</dbReference>
<dbReference type="SUPFAM" id="SSF51430">
    <property type="entry name" value="NAD(P)-linked oxidoreductase"/>
    <property type="match status" value="1"/>
</dbReference>
<evidence type="ECO:0000256" key="1">
    <source>
        <dbReference type="ARBA" id="ARBA00023002"/>
    </source>
</evidence>
<dbReference type="PRINTS" id="PR00069">
    <property type="entry name" value="ALDKETRDTASE"/>
</dbReference>
<evidence type="ECO:0000313" key="4">
    <source>
        <dbReference type="Proteomes" id="UP000263596"/>
    </source>
</evidence>
<accession>A0A3D2SHH9</accession>
<dbReference type="PANTHER" id="PTHR43364:SF18">
    <property type="entry name" value="OXIDOREDUCTASE"/>
    <property type="match status" value="1"/>
</dbReference>
<dbReference type="InterPro" id="IPR050523">
    <property type="entry name" value="AKR_Detox_Biosynth"/>
</dbReference>
<dbReference type="GO" id="GO:0016491">
    <property type="term" value="F:oxidoreductase activity"/>
    <property type="evidence" value="ECO:0007669"/>
    <property type="project" value="UniProtKB-KW"/>
</dbReference>
<feature type="domain" description="NADP-dependent oxidoreductase" evidence="2">
    <location>
        <begin position="16"/>
        <end position="318"/>
    </location>
</feature>